<evidence type="ECO:0000313" key="3">
    <source>
        <dbReference type="Proteomes" id="UP001642260"/>
    </source>
</evidence>
<organism evidence="2 3">
    <name type="scientific">Eruca vesicaria subsp. sativa</name>
    <name type="common">Garden rocket</name>
    <name type="synonym">Eruca sativa</name>
    <dbReference type="NCBI Taxonomy" id="29727"/>
    <lineage>
        <taxon>Eukaryota</taxon>
        <taxon>Viridiplantae</taxon>
        <taxon>Streptophyta</taxon>
        <taxon>Embryophyta</taxon>
        <taxon>Tracheophyta</taxon>
        <taxon>Spermatophyta</taxon>
        <taxon>Magnoliopsida</taxon>
        <taxon>eudicotyledons</taxon>
        <taxon>Gunneridae</taxon>
        <taxon>Pentapetalae</taxon>
        <taxon>rosids</taxon>
        <taxon>malvids</taxon>
        <taxon>Brassicales</taxon>
        <taxon>Brassicaceae</taxon>
        <taxon>Brassiceae</taxon>
        <taxon>Eruca</taxon>
    </lineage>
</organism>
<name>A0ABC8KKX4_ERUVS</name>
<feature type="signal peptide" evidence="1">
    <location>
        <begin position="1"/>
        <end position="20"/>
    </location>
</feature>
<protein>
    <submittedName>
        <fullName evidence="2">Uncharacterized protein</fullName>
    </submittedName>
</protein>
<proteinExistence type="predicted"/>
<evidence type="ECO:0000313" key="2">
    <source>
        <dbReference type="EMBL" id="CAH8357586.1"/>
    </source>
</evidence>
<dbReference type="AlphaFoldDB" id="A0ABC8KKX4"/>
<evidence type="ECO:0000256" key="1">
    <source>
        <dbReference type="SAM" id="SignalP"/>
    </source>
</evidence>
<dbReference type="Proteomes" id="UP001642260">
    <property type="component" value="Unassembled WGS sequence"/>
</dbReference>
<accession>A0ABC8KKX4</accession>
<dbReference type="EMBL" id="CAKOAT010234155">
    <property type="protein sequence ID" value="CAH8357586.1"/>
    <property type="molecule type" value="Genomic_DNA"/>
</dbReference>
<dbReference type="SUPFAM" id="SSF56112">
    <property type="entry name" value="Protein kinase-like (PK-like)"/>
    <property type="match status" value="1"/>
</dbReference>
<dbReference type="Gene3D" id="1.10.510.10">
    <property type="entry name" value="Transferase(Phosphotransferase) domain 1"/>
    <property type="match status" value="1"/>
</dbReference>
<sequence length="122" mass="13293">MSWNSVSAITLVRLASIVAGEKANSYLTTAHCLLQAVLELRLKELAVAVPPLMCCAADMISGNKLCWLVLSLLQSVDFSSDPRPSISKGAQDLVQKMLVRAPQRRLTAHQVLCKSFKSKHSS</sequence>
<dbReference type="InterPro" id="IPR011009">
    <property type="entry name" value="Kinase-like_dom_sf"/>
</dbReference>
<reference evidence="2 3" key="1">
    <citation type="submission" date="2022-03" db="EMBL/GenBank/DDBJ databases">
        <authorList>
            <person name="Macdonald S."/>
            <person name="Ahmed S."/>
            <person name="Newling K."/>
        </authorList>
    </citation>
    <scope>NUCLEOTIDE SEQUENCE [LARGE SCALE GENOMIC DNA]</scope>
</reference>
<feature type="chain" id="PRO_5044797968" evidence="1">
    <location>
        <begin position="21"/>
        <end position="122"/>
    </location>
</feature>
<keyword evidence="1" id="KW-0732">Signal</keyword>
<gene>
    <name evidence="2" type="ORF">ERUC_LOCUS23341</name>
</gene>
<keyword evidence="3" id="KW-1185">Reference proteome</keyword>
<comment type="caution">
    <text evidence="2">The sequence shown here is derived from an EMBL/GenBank/DDBJ whole genome shotgun (WGS) entry which is preliminary data.</text>
</comment>